<dbReference type="EMBL" id="GL883024">
    <property type="protein sequence ID" value="EGG16309.1"/>
    <property type="molecule type" value="Genomic_DNA"/>
</dbReference>
<keyword evidence="2" id="KW-1185">Reference proteome</keyword>
<gene>
    <name evidence="1" type="ORF">DFA_09339</name>
</gene>
<dbReference type="KEGG" id="dfa:DFA_09339"/>
<organism evidence="1 2">
    <name type="scientific">Cavenderia fasciculata</name>
    <name type="common">Slime mold</name>
    <name type="synonym">Dictyostelium fasciculatum</name>
    <dbReference type="NCBI Taxonomy" id="261658"/>
    <lineage>
        <taxon>Eukaryota</taxon>
        <taxon>Amoebozoa</taxon>
        <taxon>Evosea</taxon>
        <taxon>Eumycetozoa</taxon>
        <taxon>Dictyostelia</taxon>
        <taxon>Acytosteliales</taxon>
        <taxon>Cavenderiaceae</taxon>
        <taxon>Cavenderia</taxon>
    </lineage>
</organism>
<proteinExistence type="predicted"/>
<name>F4Q7C7_CACFS</name>
<evidence type="ECO:0000313" key="2">
    <source>
        <dbReference type="Proteomes" id="UP000007797"/>
    </source>
</evidence>
<accession>F4Q7C7</accession>
<sequence length="76" mass="8733">MITMKVNGNELFSCTSFGDFGFLAGPTSLLKSLVYDNQQDSKDELDNFLQMISDRYEDQSIENKLKKDIDLLFIKD</sequence>
<reference evidence="2" key="1">
    <citation type="journal article" date="2011" name="Genome Res.">
        <title>Phylogeny-wide analysis of social amoeba genomes highlights ancient origins for complex intercellular communication.</title>
        <authorList>
            <person name="Heidel A.J."/>
            <person name="Lawal H.M."/>
            <person name="Felder M."/>
            <person name="Schilde C."/>
            <person name="Helps N.R."/>
            <person name="Tunggal B."/>
            <person name="Rivero F."/>
            <person name="John U."/>
            <person name="Schleicher M."/>
            <person name="Eichinger L."/>
            <person name="Platzer M."/>
            <person name="Noegel A.A."/>
            <person name="Schaap P."/>
            <person name="Gloeckner G."/>
        </authorList>
    </citation>
    <scope>NUCLEOTIDE SEQUENCE [LARGE SCALE GENOMIC DNA]</scope>
    <source>
        <strain evidence="2">SH3</strain>
    </source>
</reference>
<dbReference type="GeneID" id="14868167"/>
<dbReference type="RefSeq" id="XP_004354693.1">
    <property type="nucleotide sequence ID" value="XM_004354641.1"/>
</dbReference>
<evidence type="ECO:0000313" key="1">
    <source>
        <dbReference type="EMBL" id="EGG16309.1"/>
    </source>
</evidence>
<dbReference type="AlphaFoldDB" id="F4Q7C7"/>
<protein>
    <submittedName>
        <fullName evidence="1">Uncharacterized protein</fullName>
    </submittedName>
</protein>
<dbReference type="Proteomes" id="UP000007797">
    <property type="component" value="Unassembled WGS sequence"/>
</dbReference>